<dbReference type="Gene3D" id="2.160.10.10">
    <property type="entry name" value="Hexapeptide repeat proteins"/>
    <property type="match status" value="1"/>
</dbReference>
<dbReference type="PANTHER" id="PTHR43300">
    <property type="entry name" value="ACETYLTRANSFERASE"/>
    <property type="match status" value="1"/>
</dbReference>
<name>A0ABV1FJD3_9FIRM</name>
<keyword evidence="2" id="KW-0677">Repeat</keyword>
<dbReference type="SUPFAM" id="SSF51161">
    <property type="entry name" value="Trimeric LpxA-like enzymes"/>
    <property type="match status" value="1"/>
</dbReference>
<dbReference type="PROSITE" id="PS00101">
    <property type="entry name" value="HEXAPEP_TRANSFERASES"/>
    <property type="match status" value="1"/>
</dbReference>
<accession>A0ABV1FJD3</accession>
<proteinExistence type="predicted"/>
<dbReference type="CDD" id="cd03349">
    <property type="entry name" value="LbH_XAT"/>
    <property type="match status" value="1"/>
</dbReference>
<protein>
    <submittedName>
        <fullName evidence="3">CatB-related O-acetyltransferase</fullName>
        <ecNumber evidence="3">2.3.1.-</ecNumber>
    </submittedName>
</protein>
<organism evidence="3 4">
    <name type="scientific">Laedolimicola intestinihominis</name>
    <dbReference type="NCBI Taxonomy" id="3133166"/>
    <lineage>
        <taxon>Bacteria</taxon>
        <taxon>Bacillati</taxon>
        <taxon>Bacillota</taxon>
        <taxon>Clostridia</taxon>
        <taxon>Lachnospirales</taxon>
        <taxon>Lachnospiraceae</taxon>
        <taxon>Laedolimicola</taxon>
    </lineage>
</organism>
<dbReference type="InterPro" id="IPR001451">
    <property type="entry name" value="Hexapep"/>
</dbReference>
<dbReference type="InterPro" id="IPR018357">
    <property type="entry name" value="Hexapep_transf_CS"/>
</dbReference>
<keyword evidence="1 3" id="KW-0808">Transferase</keyword>
<keyword evidence="4" id="KW-1185">Reference proteome</keyword>
<comment type="caution">
    <text evidence="3">The sequence shown here is derived from an EMBL/GenBank/DDBJ whole genome shotgun (WGS) entry which is preliminary data.</text>
</comment>
<reference evidence="3 4" key="1">
    <citation type="submission" date="2024-03" db="EMBL/GenBank/DDBJ databases">
        <title>Human intestinal bacterial collection.</title>
        <authorList>
            <person name="Pauvert C."/>
            <person name="Hitch T.C.A."/>
            <person name="Clavel T."/>
        </authorList>
    </citation>
    <scope>NUCLEOTIDE SEQUENCE [LARGE SCALE GENOMIC DNA]</scope>
    <source>
        <strain evidence="3 4">CLA-AA-H132</strain>
    </source>
</reference>
<dbReference type="EC" id="2.3.1.-" evidence="3"/>
<gene>
    <name evidence="3" type="ORF">WMO29_11910</name>
</gene>
<dbReference type="EMBL" id="JBBMFE010000011">
    <property type="protein sequence ID" value="MEQ2473182.1"/>
    <property type="molecule type" value="Genomic_DNA"/>
</dbReference>
<keyword evidence="3" id="KW-0012">Acyltransferase</keyword>
<evidence type="ECO:0000256" key="2">
    <source>
        <dbReference type="ARBA" id="ARBA00022737"/>
    </source>
</evidence>
<dbReference type="Proteomes" id="UP001438008">
    <property type="component" value="Unassembled WGS sequence"/>
</dbReference>
<evidence type="ECO:0000313" key="3">
    <source>
        <dbReference type="EMBL" id="MEQ2473182.1"/>
    </source>
</evidence>
<dbReference type="InterPro" id="IPR011004">
    <property type="entry name" value="Trimer_LpxA-like_sf"/>
</dbReference>
<dbReference type="InterPro" id="IPR050179">
    <property type="entry name" value="Trans_hexapeptide_repeat"/>
</dbReference>
<dbReference type="GO" id="GO:0016746">
    <property type="term" value="F:acyltransferase activity"/>
    <property type="evidence" value="ECO:0007669"/>
    <property type="project" value="UniProtKB-KW"/>
</dbReference>
<evidence type="ECO:0000313" key="4">
    <source>
        <dbReference type="Proteomes" id="UP001438008"/>
    </source>
</evidence>
<dbReference type="Pfam" id="PF00132">
    <property type="entry name" value="Hexapep"/>
    <property type="match status" value="1"/>
</dbReference>
<dbReference type="RefSeq" id="WP_349164946.1">
    <property type="nucleotide sequence ID" value="NZ_JBBMFE010000011.1"/>
</dbReference>
<dbReference type="PANTHER" id="PTHR43300:SF11">
    <property type="entry name" value="ACETYLTRANSFERASE RV3034C-RELATED"/>
    <property type="match status" value="1"/>
</dbReference>
<evidence type="ECO:0000256" key="1">
    <source>
        <dbReference type="ARBA" id="ARBA00022679"/>
    </source>
</evidence>
<sequence>MFYSLKKQMFKRKWRKLNPHNFTNAEDLFEPACVNVGNYTYGGLRVLTYNKINKLSIGRFCSIAQEVMFVLSADHYIEHISSYPYKVWIMKEEQEGISKGNIVVEDDVWIGFRATILSGVHIGQGAIVAAGSVVTKDIPPYAIVGGVPAKVIKYRFSPEIIGELLKVDYSKLTEEMIKDHITDLYADLKDMNQLEWMPKK</sequence>